<evidence type="ECO:0000256" key="4">
    <source>
        <dbReference type="ARBA" id="ARBA00022597"/>
    </source>
</evidence>
<dbReference type="InterPro" id="IPR003352">
    <property type="entry name" value="PTS_EIIC"/>
</dbReference>
<dbReference type="Pfam" id="PF00367">
    <property type="entry name" value="PTS_EIIB"/>
    <property type="match status" value="1"/>
</dbReference>
<keyword evidence="8" id="KW-0418">Kinase</keyword>
<proteinExistence type="predicted"/>
<evidence type="ECO:0000256" key="2">
    <source>
        <dbReference type="ARBA" id="ARBA00022448"/>
    </source>
</evidence>
<reference evidence="16" key="1">
    <citation type="journal article" date="2019" name="Int. J. Syst. Evol. Microbiol.">
        <title>The Global Catalogue of Microorganisms (GCM) 10K type strain sequencing project: providing services to taxonomists for standard genome sequencing and annotation.</title>
        <authorList>
            <consortium name="The Broad Institute Genomics Platform"/>
            <consortium name="The Broad Institute Genome Sequencing Center for Infectious Disease"/>
            <person name="Wu L."/>
            <person name="Ma J."/>
        </authorList>
    </citation>
    <scope>NUCLEOTIDE SEQUENCE [LARGE SCALE GENOMIC DNA]</scope>
    <source>
        <strain evidence="16">CGMCC 4.7608</strain>
    </source>
</reference>
<feature type="transmembrane region" description="Helical" evidence="12">
    <location>
        <begin position="184"/>
        <end position="203"/>
    </location>
</feature>
<dbReference type="PROSITE" id="PS51103">
    <property type="entry name" value="PTS_EIIC_TYPE_1"/>
    <property type="match status" value="1"/>
</dbReference>
<feature type="transmembrane region" description="Helical" evidence="12">
    <location>
        <begin position="151"/>
        <end position="172"/>
    </location>
</feature>
<dbReference type="Proteomes" id="UP001595999">
    <property type="component" value="Unassembled WGS sequence"/>
</dbReference>
<dbReference type="InterPro" id="IPR001996">
    <property type="entry name" value="PTS_IIB_1"/>
</dbReference>
<name>A0ABV8ZNW8_9NEIS</name>
<feature type="transmembrane region" description="Helical" evidence="12">
    <location>
        <begin position="110"/>
        <end position="131"/>
    </location>
</feature>
<keyword evidence="4" id="KW-0762">Sugar transport</keyword>
<evidence type="ECO:0000256" key="5">
    <source>
        <dbReference type="ARBA" id="ARBA00022679"/>
    </source>
</evidence>
<dbReference type="GO" id="GO:0016740">
    <property type="term" value="F:transferase activity"/>
    <property type="evidence" value="ECO:0007669"/>
    <property type="project" value="UniProtKB-KW"/>
</dbReference>
<feature type="transmembrane region" description="Helical" evidence="12">
    <location>
        <begin position="348"/>
        <end position="369"/>
    </location>
</feature>
<protein>
    <submittedName>
        <fullName evidence="15">PTS system trehalose-specific EIIBC component</fullName>
        <ecNumber evidence="15">2.7.1.201</ecNumber>
    </submittedName>
</protein>
<feature type="domain" description="PTS EIIB type-1" evidence="13">
    <location>
        <begin position="6"/>
        <end position="89"/>
    </location>
</feature>
<feature type="transmembrane region" description="Helical" evidence="12">
    <location>
        <begin position="446"/>
        <end position="469"/>
    </location>
</feature>
<feature type="domain" description="PTS EIIC type-1" evidence="14">
    <location>
        <begin position="122"/>
        <end position="480"/>
    </location>
</feature>
<dbReference type="PROSITE" id="PS01035">
    <property type="entry name" value="PTS_EIIB_TYPE_1_CYS"/>
    <property type="match status" value="1"/>
</dbReference>
<evidence type="ECO:0000256" key="11">
    <source>
        <dbReference type="PROSITE-ProRule" id="PRU00421"/>
    </source>
</evidence>
<accession>A0ABV8ZNW8</accession>
<dbReference type="PANTHER" id="PTHR30175:SF4">
    <property type="entry name" value="PTS SYSTEM TREHALOSE-SPECIFIC EIIBC COMPONENT"/>
    <property type="match status" value="1"/>
</dbReference>
<dbReference type="InterPro" id="IPR036878">
    <property type="entry name" value="Glu_permease_IIB"/>
</dbReference>
<dbReference type="InterPro" id="IPR013013">
    <property type="entry name" value="PTS_EIIC_1"/>
</dbReference>
<evidence type="ECO:0000256" key="8">
    <source>
        <dbReference type="ARBA" id="ARBA00022777"/>
    </source>
</evidence>
<evidence type="ECO:0000313" key="15">
    <source>
        <dbReference type="EMBL" id="MFC4488852.1"/>
    </source>
</evidence>
<feature type="transmembrane region" description="Helical" evidence="12">
    <location>
        <begin position="302"/>
        <end position="322"/>
    </location>
</feature>
<organism evidence="15 16">
    <name type="scientific">Chromobacterium aquaticum</name>
    <dbReference type="NCBI Taxonomy" id="467180"/>
    <lineage>
        <taxon>Bacteria</taxon>
        <taxon>Pseudomonadati</taxon>
        <taxon>Pseudomonadota</taxon>
        <taxon>Betaproteobacteria</taxon>
        <taxon>Neisseriales</taxon>
        <taxon>Chromobacteriaceae</taxon>
        <taxon>Chromobacterium</taxon>
    </lineage>
</organism>
<keyword evidence="5 15" id="KW-0808">Transferase</keyword>
<dbReference type="SUPFAM" id="SSF55604">
    <property type="entry name" value="Glucose permease domain IIB"/>
    <property type="match status" value="1"/>
</dbReference>
<dbReference type="Pfam" id="PF02378">
    <property type="entry name" value="PTS_EIIC"/>
    <property type="match status" value="1"/>
</dbReference>
<feature type="transmembrane region" description="Helical" evidence="12">
    <location>
        <begin position="265"/>
        <end position="290"/>
    </location>
</feature>
<dbReference type="RefSeq" id="WP_231463080.1">
    <property type="nucleotide sequence ID" value="NZ_JAJOHW010000090.1"/>
</dbReference>
<dbReference type="InterPro" id="IPR050558">
    <property type="entry name" value="PTS_Sugar-Specific_Components"/>
</dbReference>
<sequence>MSHDYHSIAARILAAVGGRDNLQQAAHCITRLRLSLKDDSRVDLEALRQVDLIKGQFSHGGVFQIVIGSGDVDRVYQSLIELAALQHATVAEVKASGDQKQGRLQQLVKVFSDVFMPILPAIIVAGLLMGLNNLLGAKGMFIEGKSLLDAYPGLSGVWGLLNMMANTSFVFLPALVGWSAAKRFGGSEVLGIVLGLLLVHPDLLNAWNYGQAAAGLGGASVPYFDVLGWFRVEKVGYQGQILPILAATWVMCRVELWLRPRVPNAIQLLVVPIVTIVVSGALALAVIGPVARHLGIAITDGLVYVFNLAPLLGAMLFGALYAPLVLTGMHHMFIAVDLQLIANQGGTFIWPMIALSNIAQGSAALAMFWQARTANEKNMASTSAVSAFFGITEPAMFGVNLRYKLPFYAALAGSALAAATITLSHVRASAIGVGGLPAFISIIPQQIPMFLVGTVVALVAPFALTWALARRQPQAVLSEKAL</sequence>
<dbReference type="InterPro" id="IPR018113">
    <property type="entry name" value="PTrfase_EIIB_Cys"/>
</dbReference>
<gene>
    <name evidence="15" type="primary">treP</name>
    <name evidence="15" type="ORF">ACFO0R_04405</name>
</gene>
<dbReference type="NCBIfam" id="NF008236">
    <property type="entry name" value="PRK11007.1"/>
    <property type="match status" value="1"/>
</dbReference>
<keyword evidence="7 12" id="KW-0812">Transmembrane</keyword>
<feature type="transmembrane region" description="Helical" evidence="12">
    <location>
        <begin position="405"/>
        <end position="426"/>
    </location>
</feature>
<evidence type="ECO:0000256" key="6">
    <source>
        <dbReference type="ARBA" id="ARBA00022683"/>
    </source>
</evidence>
<evidence type="ECO:0000256" key="9">
    <source>
        <dbReference type="ARBA" id="ARBA00022989"/>
    </source>
</evidence>
<evidence type="ECO:0000259" key="14">
    <source>
        <dbReference type="PROSITE" id="PS51103"/>
    </source>
</evidence>
<keyword evidence="10 12" id="KW-0472">Membrane</keyword>
<evidence type="ECO:0000256" key="1">
    <source>
        <dbReference type="ARBA" id="ARBA00004651"/>
    </source>
</evidence>
<evidence type="ECO:0000256" key="12">
    <source>
        <dbReference type="SAM" id="Phobius"/>
    </source>
</evidence>
<dbReference type="PROSITE" id="PS51098">
    <property type="entry name" value="PTS_EIIB_TYPE_1"/>
    <property type="match status" value="1"/>
</dbReference>
<comment type="subcellular location">
    <subcellularLocation>
        <location evidence="1">Cell membrane</location>
        <topology evidence="1">Multi-pass membrane protein</topology>
    </subcellularLocation>
</comment>
<evidence type="ECO:0000256" key="3">
    <source>
        <dbReference type="ARBA" id="ARBA00022475"/>
    </source>
</evidence>
<comment type="caution">
    <text evidence="15">The sequence shown here is derived from an EMBL/GenBank/DDBJ whole genome shotgun (WGS) entry which is preliminary data.</text>
</comment>
<keyword evidence="9 12" id="KW-1133">Transmembrane helix</keyword>
<dbReference type="EC" id="2.7.1.201" evidence="15"/>
<evidence type="ECO:0000256" key="7">
    <source>
        <dbReference type="ARBA" id="ARBA00022692"/>
    </source>
</evidence>
<dbReference type="Gene3D" id="3.30.1360.60">
    <property type="entry name" value="Glucose permease domain IIB"/>
    <property type="match status" value="1"/>
</dbReference>
<evidence type="ECO:0000259" key="13">
    <source>
        <dbReference type="PROSITE" id="PS51098"/>
    </source>
</evidence>
<keyword evidence="2" id="KW-0813">Transport</keyword>
<dbReference type="EMBL" id="JBHSEK010000002">
    <property type="protein sequence ID" value="MFC4488852.1"/>
    <property type="molecule type" value="Genomic_DNA"/>
</dbReference>
<evidence type="ECO:0000313" key="16">
    <source>
        <dbReference type="Proteomes" id="UP001595999"/>
    </source>
</evidence>
<dbReference type="InterPro" id="IPR011296">
    <property type="entry name" value="PTS_IIBC_treh"/>
</dbReference>
<keyword evidence="3" id="KW-1003">Cell membrane</keyword>
<dbReference type="CDD" id="cd00212">
    <property type="entry name" value="PTS_IIB_glc"/>
    <property type="match status" value="1"/>
</dbReference>
<keyword evidence="6" id="KW-0598">Phosphotransferase system</keyword>
<feature type="active site" description="Phosphocysteine intermediate; for EIIB activity" evidence="11">
    <location>
        <position position="28"/>
    </location>
</feature>
<keyword evidence="16" id="KW-1185">Reference proteome</keyword>
<dbReference type="NCBIfam" id="TIGR01992">
    <property type="entry name" value="PTS-IIBC-Tre"/>
    <property type="match status" value="1"/>
</dbReference>
<dbReference type="PANTHER" id="PTHR30175">
    <property type="entry name" value="PHOSPHOTRANSFERASE SYSTEM TRANSPORT PROTEIN"/>
    <property type="match status" value="1"/>
</dbReference>
<evidence type="ECO:0000256" key="10">
    <source>
        <dbReference type="ARBA" id="ARBA00023136"/>
    </source>
</evidence>